<evidence type="ECO:0000313" key="1">
    <source>
        <dbReference type="Ensembl" id="ENSCPVP00000016720.1"/>
    </source>
</evidence>
<keyword evidence="2" id="KW-1185">Reference proteome</keyword>
<protein>
    <submittedName>
        <fullName evidence="1">Uncharacterized protein</fullName>
    </submittedName>
</protein>
<proteinExistence type="predicted"/>
<reference evidence="1" key="2">
    <citation type="submission" date="2025-08" db="UniProtKB">
        <authorList>
            <consortium name="Ensembl"/>
        </authorList>
    </citation>
    <scope>IDENTIFICATION</scope>
</reference>
<dbReference type="Ensembl" id="ENSCPVT00000017465.2">
    <property type="protein sequence ID" value="ENSCPVP00000016720.1"/>
    <property type="gene ID" value="ENSCPVG00000012226.2"/>
</dbReference>
<organism evidence="1 2">
    <name type="scientific">Geospiza parvula</name>
    <name type="common">Small tree-finch</name>
    <name type="synonym">Camarhynchus parvulus</name>
    <dbReference type="NCBI Taxonomy" id="87175"/>
    <lineage>
        <taxon>Eukaryota</taxon>
        <taxon>Metazoa</taxon>
        <taxon>Chordata</taxon>
        <taxon>Craniata</taxon>
        <taxon>Vertebrata</taxon>
        <taxon>Euteleostomi</taxon>
        <taxon>Archelosauria</taxon>
        <taxon>Archosauria</taxon>
        <taxon>Dinosauria</taxon>
        <taxon>Saurischia</taxon>
        <taxon>Theropoda</taxon>
        <taxon>Coelurosauria</taxon>
        <taxon>Aves</taxon>
        <taxon>Neognathae</taxon>
        <taxon>Neoaves</taxon>
        <taxon>Telluraves</taxon>
        <taxon>Australaves</taxon>
        <taxon>Passeriformes</taxon>
        <taxon>Thraupidae</taxon>
        <taxon>Camarhynchus</taxon>
    </lineage>
</organism>
<sequence>ALLCREFSHWEKCMNCAMPWAGGWPGVPASLGSSAVLLWSEPGNLLSLWPLGGEFLLLCTLETTNLRSNLDQGTCFSLKNRASSIHLLEVKILGAFCMGSDNAKS</sequence>
<evidence type="ECO:0000313" key="2">
    <source>
        <dbReference type="Proteomes" id="UP000694382"/>
    </source>
</evidence>
<reference evidence="1" key="3">
    <citation type="submission" date="2025-09" db="UniProtKB">
        <authorList>
            <consortium name="Ensembl"/>
        </authorList>
    </citation>
    <scope>IDENTIFICATION</scope>
</reference>
<accession>A0A8C3QB38</accession>
<reference evidence="1" key="1">
    <citation type="submission" date="2020-02" db="EMBL/GenBank/DDBJ databases">
        <authorList>
            <person name="Enbody D E."/>
            <person name="Pettersson E M."/>
        </authorList>
    </citation>
    <scope>NUCLEOTIDE SEQUENCE [LARGE SCALE GENOMIC DNA]</scope>
</reference>
<dbReference type="AlphaFoldDB" id="A0A8C3QB38"/>
<dbReference type="Proteomes" id="UP000694382">
    <property type="component" value="Chromosome 8"/>
</dbReference>
<name>A0A8C3QB38_GEOPR</name>